<organism evidence="1 2">
    <name type="scientific">Protopolystoma xenopodis</name>
    <dbReference type="NCBI Taxonomy" id="117903"/>
    <lineage>
        <taxon>Eukaryota</taxon>
        <taxon>Metazoa</taxon>
        <taxon>Spiralia</taxon>
        <taxon>Lophotrochozoa</taxon>
        <taxon>Platyhelminthes</taxon>
        <taxon>Monogenea</taxon>
        <taxon>Polyopisthocotylea</taxon>
        <taxon>Polystomatidea</taxon>
        <taxon>Polystomatidae</taxon>
        <taxon>Protopolystoma</taxon>
    </lineage>
</organism>
<name>A0A448X390_9PLAT</name>
<accession>A0A448X390</accession>
<protein>
    <submittedName>
        <fullName evidence="1">Uncharacterized protein</fullName>
    </submittedName>
</protein>
<evidence type="ECO:0000313" key="2">
    <source>
        <dbReference type="Proteomes" id="UP000784294"/>
    </source>
</evidence>
<proteinExistence type="predicted"/>
<keyword evidence="2" id="KW-1185">Reference proteome</keyword>
<comment type="caution">
    <text evidence="1">The sequence shown here is derived from an EMBL/GenBank/DDBJ whole genome shotgun (WGS) entry which is preliminary data.</text>
</comment>
<evidence type="ECO:0000313" key="1">
    <source>
        <dbReference type="EMBL" id="VEL26835.1"/>
    </source>
</evidence>
<gene>
    <name evidence="1" type="ORF">PXEA_LOCUS20275</name>
</gene>
<sequence length="59" mass="6967">MSLTWNLTLHSAWAMLEATQVFRILSLRQGYNYWLFVALQLTYAWVSKPLKARSITLTY</sequence>
<dbReference type="EMBL" id="CAAALY010083050">
    <property type="protein sequence ID" value="VEL26835.1"/>
    <property type="molecule type" value="Genomic_DNA"/>
</dbReference>
<dbReference type="AlphaFoldDB" id="A0A448X390"/>
<dbReference type="Proteomes" id="UP000784294">
    <property type="component" value="Unassembled WGS sequence"/>
</dbReference>
<reference evidence="1" key="1">
    <citation type="submission" date="2018-11" db="EMBL/GenBank/DDBJ databases">
        <authorList>
            <consortium name="Pathogen Informatics"/>
        </authorList>
    </citation>
    <scope>NUCLEOTIDE SEQUENCE</scope>
</reference>